<protein>
    <submittedName>
        <fullName evidence="2">Uncharacterized protein</fullName>
    </submittedName>
</protein>
<dbReference type="OrthoDB" id="10508689at2759"/>
<evidence type="ECO:0000256" key="1">
    <source>
        <dbReference type="SAM" id="MobiDB-lite"/>
    </source>
</evidence>
<feature type="compositionally biased region" description="Basic and acidic residues" evidence="1">
    <location>
        <begin position="204"/>
        <end position="214"/>
    </location>
</feature>
<reference evidence="2" key="1">
    <citation type="submission" date="2018-11" db="EMBL/GenBank/DDBJ databases">
        <authorList>
            <person name="Alioto T."/>
            <person name="Alioto T."/>
        </authorList>
    </citation>
    <scope>NUCLEOTIDE SEQUENCE</scope>
</reference>
<feature type="compositionally biased region" description="Basic and acidic residues" evidence="1">
    <location>
        <begin position="158"/>
        <end position="175"/>
    </location>
</feature>
<keyword evidence="3" id="KW-1185">Reference proteome</keyword>
<comment type="caution">
    <text evidence="2">The sequence shown here is derived from an EMBL/GenBank/DDBJ whole genome shotgun (WGS) entry which is preliminary data.</text>
</comment>
<proteinExistence type="predicted"/>
<gene>
    <name evidence="2" type="ORF">MGAL_10B047144</name>
</gene>
<evidence type="ECO:0000313" key="2">
    <source>
        <dbReference type="EMBL" id="VDI05931.1"/>
    </source>
</evidence>
<feature type="region of interest" description="Disordered" evidence="1">
    <location>
        <begin position="1"/>
        <end position="23"/>
    </location>
</feature>
<feature type="compositionally biased region" description="Polar residues" evidence="1">
    <location>
        <begin position="1"/>
        <end position="15"/>
    </location>
</feature>
<accession>A0A8B6CL81</accession>
<sequence>MSQSETNRPNSGNSRRNTRDNRNWFSKQIYVTDNKNYQRESTVRVENIPTQLRVKVLLPEQTENCEKLKQIKRDDDSNPSCNTVVVGSGDIIDVDMEDSLSLNEINGTLVGDAVIITERAKENDELSVCSGDGYLTRARQTPPCSTYHKVLSYCRGEPVRNRDTNKTNEKEKNTDNPENDIYTENPENDINTEAPENDTNTNNPEKDDRNDKEDHRLVNDVQDLMTVRDCQSIGHISKCCESASRQKIIKTTMTSDERRIQLQNQNSVIQTKIREKERGFQTAAIEEKSSCTRSFH</sequence>
<evidence type="ECO:0000313" key="3">
    <source>
        <dbReference type="Proteomes" id="UP000596742"/>
    </source>
</evidence>
<dbReference type="AlphaFoldDB" id="A0A8B6CL81"/>
<dbReference type="EMBL" id="UYJE01001869">
    <property type="protein sequence ID" value="VDI05931.1"/>
    <property type="molecule type" value="Genomic_DNA"/>
</dbReference>
<feature type="region of interest" description="Disordered" evidence="1">
    <location>
        <begin position="158"/>
        <end position="214"/>
    </location>
</feature>
<organism evidence="2 3">
    <name type="scientific">Mytilus galloprovincialis</name>
    <name type="common">Mediterranean mussel</name>
    <dbReference type="NCBI Taxonomy" id="29158"/>
    <lineage>
        <taxon>Eukaryota</taxon>
        <taxon>Metazoa</taxon>
        <taxon>Spiralia</taxon>
        <taxon>Lophotrochozoa</taxon>
        <taxon>Mollusca</taxon>
        <taxon>Bivalvia</taxon>
        <taxon>Autobranchia</taxon>
        <taxon>Pteriomorphia</taxon>
        <taxon>Mytilida</taxon>
        <taxon>Mytiloidea</taxon>
        <taxon>Mytilidae</taxon>
        <taxon>Mytilinae</taxon>
        <taxon>Mytilus</taxon>
    </lineage>
</organism>
<name>A0A8B6CL81_MYTGA</name>
<dbReference type="Proteomes" id="UP000596742">
    <property type="component" value="Unassembled WGS sequence"/>
</dbReference>